<name>A0A0C3KZ27_9AGAM</name>
<dbReference type="Proteomes" id="UP000054248">
    <property type="component" value="Unassembled WGS sequence"/>
</dbReference>
<dbReference type="Pfam" id="PF00651">
    <property type="entry name" value="BTB"/>
    <property type="match status" value="1"/>
</dbReference>
<dbReference type="AlphaFoldDB" id="A0A0C3KZ27"/>
<protein>
    <recommendedName>
        <fullName evidence="1">BTB domain-containing protein</fullName>
    </recommendedName>
</protein>
<dbReference type="HOGENOM" id="CLU_2308159_0_0_1"/>
<evidence type="ECO:0000259" key="1">
    <source>
        <dbReference type="PROSITE" id="PS50097"/>
    </source>
</evidence>
<evidence type="ECO:0000313" key="3">
    <source>
        <dbReference type="Proteomes" id="UP000054248"/>
    </source>
</evidence>
<evidence type="ECO:0000313" key="2">
    <source>
        <dbReference type="EMBL" id="KIO26638.1"/>
    </source>
</evidence>
<keyword evidence="3" id="KW-1185">Reference proteome</keyword>
<proteinExistence type="predicted"/>
<organism evidence="2 3">
    <name type="scientific">Tulasnella calospora MUT 4182</name>
    <dbReference type="NCBI Taxonomy" id="1051891"/>
    <lineage>
        <taxon>Eukaryota</taxon>
        <taxon>Fungi</taxon>
        <taxon>Dikarya</taxon>
        <taxon>Basidiomycota</taxon>
        <taxon>Agaricomycotina</taxon>
        <taxon>Agaricomycetes</taxon>
        <taxon>Cantharellales</taxon>
        <taxon>Tulasnellaceae</taxon>
        <taxon>Tulasnella</taxon>
    </lineage>
</organism>
<accession>A0A0C3KZ27</accession>
<dbReference type="PROSITE" id="PS50097">
    <property type="entry name" value="BTB"/>
    <property type="match status" value="1"/>
</dbReference>
<dbReference type="OrthoDB" id="3357985at2759"/>
<dbReference type="InterPro" id="IPR000210">
    <property type="entry name" value="BTB/POZ_dom"/>
</dbReference>
<feature type="domain" description="BTB" evidence="1">
    <location>
        <begin position="25"/>
        <end position="94"/>
    </location>
</feature>
<reference evidence="2 3" key="1">
    <citation type="submission" date="2014-04" db="EMBL/GenBank/DDBJ databases">
        <authorList>
            <consortium name="DOE Joint Genome Institute"/>
            <person name="Kuo A."/>
            <person name="Girlanda M."/>
            <person name="Perotto S."/>
            <person name="Kohler A."/>
            <person name="Nagy L.G."/>
            <person name="Floudas D."/>
            <person name="Copeland A."/>
            <person name="Barry K.W."/>
            <person name="Cichocki N."/>
            <person name="Veneault-Fourrey C."/>
            <person name="LaButti K."/>
            <person name="Lindquist E.A."/>
            <person name="Lipzen A."/>
            <person name="Lundell T."/>
            <person name="Morin E."/>
            <person name="Murat C."/>
            <person name="Sun H."/>
            <person name="Tunlid A."/>
            <person name="Henrissat B."/>
            <person name="Grigoriev I.V."/>
            <person name="Hibbett D.S."/>
            <person name="Martin F."/>
            <person name="Nordberg H.P."/>
            <person name="Cantor M.N."/>
            <person name="Hua S.X."/>
        </authorList>
    </citation>
    <scope>NUCLEOTIDE SEQUENCE [LARGE SCALE GENOMIC DNA]</scope>
    <source>
        <strain evidence="2 3">MUT 4182</strain>
    </source>
</reference>
<sequence length="100" mass="11123">MDIEELIFPGGAFVTPPPFDDASPGDSYLQSREGATFKVLRHILINSSQYFERLYKDLSPTGPGDLPKLLIEEDAQTLHALLILLYPVHADATKIDTKHT</sequence>
<gene>
    <name evidence="2" type="ORF">M407DRAFT_24083</name>
</gene>
<dbReference type="EMBL" id="KN823021">
    <property type="protein sequence ID" value="KIO26638.1"/>
    <property type="molecule type" value="Genomic_DNA"/>
</dbReference>
<reference evidence="3" key="2">
    <citation type="submission" date="2015-01" db="EMBL/GenBank/DDBJ databases">
        <title>Evolutionary Origins and Diversification of the Mycorrhizal Mutualists.</title>
        <authorList>
            <consortium name="DOE Joint Genome Institute"/>
            <consortium name="Mycorrhizal Genomics Consortium"/>
            <person name="Kohler A."/>
            <person name="Kuo A."/>
            <person name="Nagy L.G."/>
            <person name="Floudas D."/>
            <person name="Copeland A."/>
            <person name="Barry K.W."/>
            <person name="Cichocki N."/>
            <person name="Veneault-Fourrey C."/>
            <person name="LaButti K."/>
            <person name="Lindquist E.A."/>
            <person name="Lipzen A."/>
            <person name="Lundell T."/>
            <person name="Morin E."/>
            <person name="Murat C."/>
            <person name="Riley R."/>
            <person name="Ohm R."/>
            <person name="Sun H."/>
            <person name="Tunlid A."/>
            <person name="Henrissat B."/>
            <person name="Grigoriev I.V."/>
            <person name="Hibbett D.S."/>
            <person name="Martin F."/>
        </authorList>
    </citation>
    <scope>NUCLEOTIDE SEQUENCE [LARGE SCALE GENOMIC DNA]</scope>
    <source>
        <strain evidence="3">MUT 4182</strain>
    </source>
</reference>